<keyword evidence="2" id="KW-0862">Zinc</keyword>
<dbReference type="Proteomes" id="UP000019243">
    <property type="component" value="Unassembled WGS sequence"/>
</dbReference>
<evidence type="ECO:0000313" key="4">
    <source>
        <dbReference type="EMBL" id="EUJ36322.1"/>
    </source>
</evidence>
<dbReference type="SUPFAM" id="SSF55486">
    <property type="entry name" value="Metalloproteases ('zincins'), catalytic domain"/>
    <property type="match status" value="1"/>
</dbReference>
<comment type="catalytic activity">
    <reaction evidence="1">
        <text>Release of a C-terminal amino acid with broad specificity, except for -Pro.</text>
        <dbReference type="EC" id="3.4.17.19"/>
    </reaction>
</comment>
<keyword evidence="1 4" id="KW-0121">Carboxypeptidase</keyword>
<keyword evidence="1" id="KW-0645">Protease</keyword>
<accession>W7CH96</accession>
<dbReference type="Pfam" id="PF02074">
    <property type="entry name" value="Peptidase_M32"/>
    <property type="match status" value="1"/>
</dbReference>
<protein>
    <recommendedName>
        <fullName evidence="1">Metal-dependent carboxypeptidase</fullName>
        <ecNumber evidence="1">3.4.17.19</ecNumber>
    </recommendedName>
</protein>
<gene>
    <name evidence="4" type="ORF">BCAMP_10935</name>
</gene>
<dbReference type="OrthoDB" id="9772308at2"/>
<comment type="similarity">
    <text evidence="1">Belongs to the peptidase M32 family.</text>
</comment>
<organism evidence="4 5">
    <name type="scientific">Brochothrix campestris FSL F6-1037</name>
    <dbReference type="NCBI Taxonomy" id="1265861"/>
    <lineage>
        <taxon>Bacteria</taxon>
        <taxon>Bacillati</taxon>
        <taxon>Bacillota</taxon>
        <taxon>Bacilli</taxon>
        <taxon>Bacillales</taxon>
        <taxon>Listeriaceae</taxon>
        <taxon>Brochothrix</taxon>
    </lineage>
</organism>
<evidence type="ECO:0000256" key="2">
    <source>
        <dbReference type="PIRSR" id="PIRSR006615-1"/>
    </source>
</evidence>
<dbReference type="InterPro" id="IPR001333">
    <property type="entry name" value="Peptidase_M32_Taq"/>
</dbReference>
<dbReference type="EMBL" id="AODH01000047">
    <property type="protein sequence ID" value="EUJ36322.1"/>
    <property type="molecule type" value="Genomic_DNA"/>
</dbReference>
<keyword evidence="1" id="KW-0378">Hydrolase</keyword>
<evidence type="ECO:0000256" key="1">
    <source>
        <dbReference type="PIRNR" id="PIRNR006615"/>
    </source>
</evidence>
<dbReference type="EC" id="3.4.17.19" evidence="1"/>
<feature type="binding site" evidence="2">
    <location>
        <position position="296"/>
    </location>
    <ligand>
        <name>Zn(2+)</name>
        <dbReference type="ChEBI" id="CHEBI:29105"/>
        <note>catalytic</note>
    </ligand>
</feature>
<dbReference type="AlphaFoldDB" id="W7CH96"/>
<dbReference type="PATRIC" id="fig|1265861.3.peg.2152"/>
<dbReference type="Gene3D" id="1.10.1370.30">
    <property type="match status" value="1"/>
</dbReference>
<dbReference type="PRINTS" id="PR00998">
    <property type="entry name" value="CRBOXYPTASET"/>
</dbReference>
<comment type="cofactor">
    <cofactor evidence="2">
        <name>Zn(2+)</name>
        <dbReference type="ChEBI" id="CHEBI:29105"/>
    </cofactor>
    <text evidence="2">Binds 1 zinc ion per subunit.</text>
</comment>
<dbReference type="PROSITE" id="PS52034">
    <property type="entry name" value="PEPTIDASE_M32"/>
    <property type="match status" value="1"/>
</dbReference>
<dbReference type="MEROPS" id="M32.006"/>
<feature type="binding site" evidence="2">
    <location>
        <position position="270"/>
    </location>
    <ligand>
        <name>Zn(2+)</name>
        <dbReference type="ChEBI" id="CHEBI:29105"/>
        <note>catalytic</note>
    </ligand>
</feature>
<dbReference type="PIRSF" id="PIRSF006615">
    <property type="entry name" value="Zn_crbxpep_Taq"/>
    <property type="match status" value="1"/>
</dbReference>
<dbReference type="PANTHER" id="PTHR34217">
    <property type="entry name" value="METAL-DEPENDENT CARBOXYPEPTIDASE"/>
    <property type="match status" value="1"/>
</dbReference>
<proteinExistence type="inferred from homology"/>
<keyword evidence="1" id="KW-0482">Metalloprotease</keyword>
<dbReference type="GO" id="GO:0046872">
    <property type="term" value="F:metal ion binding"/>
    <property type="evidence" value="ECO:0007669"/>
    <property type="project" value="UniProtKB-KW"/>
</dbReference>
<reference evidence="4 5" key="1">
    <citation type="submission" date="2012-12" db="EMBL/GenBank/DDBJ databases">
        <title>Novel taxa of Listeriaceae from agricultural environments in the United States.</title>
        <authorList>
            <person name="den Bakker H.C."/>
            <person name="Allred A."/>
            <person name="Warchocki S."/>
            <person name="Wright E.M."/>
            <person name="Burrell A."/>
            <person name="Nightingale K.K."/>
            <person name="Kephart D."/>
            <person name="Wiedmann M."/>
        </authorList>
    </citation>
    <scope>NUCLEOTIDE SEQUENCE [LARGE SCALE GENOMIC DNA]</scope>
    <source>
        <strain evidence="4 5">FSL F6-1037</strain>
    </source>
</reference>
<evidence type="ECO:0000256" key="3">
    <source>
        <dbReference type="PIRSR" id="PIRSR006615-2"/>
    </source>
</evidence>
<dbReference type="PANTHER" id="PTHR34217:SF1">
    <property type="entry name" value="CARBOXYPEPTIDASE 1"/>
    <property type="match status" value="1"/>
</dbReference>
<dbReference type="GO" id="GO:0004181">
    <property type="term" value="F:metallocarboxypeptidase activity"/>
    <property type="evidence" value="ECO:0007669"/>
    <property type="project" value="UniProtKB-UniRule"/>
</dbReference>
<dbReference type="RefSeq" id="WP_035315400.1">
    <property type="nucleotide sequence ID" value="NZ_AODH01000047.1"/>
</dbReference>
<evidence type="ECO:0000313" key="5">
    <source>
        <dbReference type="Proteomes" id="UP000019243"/>
    </source>
</evidence>
<feature type="binding site" evidence="2">
    <location>
        <position position="266"/>
    </location>
    <ligand>
        <name>Zn(2+)</name>
        <dbReference type="ChEBI" id="CHEBI:29105"/>
        <note>catalytic</note>
    </ligand>
</feature>
<comment type="function">
    <text evidence="1">Broad specificity carboxypetidase that releases amino acids sequentially from the C-terminus, including neutral, aromatic, polar and basic residues.</text>
</comment>
<comment type="caution">
    <text evidence="4">The sequence shown here is derived from an EMBL/GenBank/DDBJ whole genome shotgun (WGS) entry which is preliminary data.</text>
</comment>
<feature type="active site" description="Proton donor/acceptor" evidence="3">
    <location>
        <position position="267"/>
    </location>
</feature>
<dbReference type="STRING" id="1265861.BCAMP_10935"/>
<dbReference type="GO" id="GO:0006508">
    <property type="term" value="P:proteolysis"/>
    <property type="evidence" value="ECO:0007669"/>
    <property type="project" value="UniProtKB-UniRule"/>
</dbReference>
<sequence>MTNSHTVSAAFIEQCKKIKGYEEALALVYWDMRTGIPTQGTTQRSNVVGLLSAEIFRLSTEPALIENVTYLEAHHDELEPLVQALVTDISQKTARFAAIPPAEYEAYTVLQSNAEAAWEEARAQNDYSLFQPYLAEIIAYKKKFISYWGEKDTPYDTLLDQFEPGMTVAVLDELFAEVRTAMVDLLKRTQAAEHQPDASVLERPFAKDKQIAFSEEVLQKMGFDFESGRIDDTIHPFAISLNQGDVRITTRYDELNFKTAVLGLIHEGGHAIYEQNIDAQYDGTPLSEGVSMGIHESQSLFYEIILGSSEAFWQDNYARLQHYAQPAFDDVPFDVFYEALNETKPSLIRIEADILTYALHIIIRYEIEKALFNDNLDVAEVQTVWQAKYQEHLGITPANDVEGLLQDIHWAGGDFGYFPSYLLGLLNAAQLEQAMRQTIDIESVIASGNYLPIKNWLTEHVHQYGKTKTPTAIMKNATGASLQPRHLIDFLEKRYTSVYKLK</sequence>
<keyword evidence="5" id="KW-1185">Reference proteome</keyword>
<dbReference type="CDD" id="cd06460">
    <property type="entry name" value="M32_Taq"/>
    <property type="match status" value="1"/>
</dbReference>
<name>W7CH96_9LIST</name>
<keyword evidence="1 2" id="KW-0479">Metal-binding</keyword>